<evidence type="ECO:0000313" key="2">
    <source>
        <dbReference type="Proteomes" id="UP000265520"/>
    </source>
</evidence>
<accession>A0A392PJK0</accession>
<reference evidence="1 2" key="1">
    <citation type="journal article" date="2018" name="Front. Plant Sci.">
        <title>Red Clover (Trifolium pratense) and Zigzag Clover (T. medium) - A Picture of Genomic Similarities and Differences.</title>
        <authorList>
            <person name="Dluhosova J."/>
            <person name="Istvanek J."/>
            <person name="Nedelnik J."/>
            <person name="Repkova J."/>
        </authorList>
    </citation>
    <scope>NUCLEOTIDE SEQUENCE [LARGE SCALE GENOMIC DNA]</scope>
    <source>
        <strain evidence="2">cv. 10/8</strain>
        <tissue evidence="1">Leaf</tissue>
    </source>
</reference>
<dbReference type="Proteomes" id="UP000265520">
    <property type="component" value="Unassembled WGS sequence"/>
</dbReference>
<feature type="non-terminal residue" evidence="1">
    <location>
        <position position="1"/>
    </location>
</feature>
<feature type="non-terminal residue" evidence="1">
    <location>
        <position position="57"/>
    </location>
</feature>
<dbReference type="PANTHER" id="PTHR36075">
    <property type="entry name" value="BNAA10G09820D PROTEIN"/>
    <property type="match status" value="1"/>
</dbReference>
<keyword evidence="2" id="KW-1185">Reference proteome</keyword>
<name>A0A392PJK0_9FABA</name>
<dbReference type="EMBL" id="LXQA010080967">
    <property type="protein sequence ID" value="MCI11640.1"/>
    <property type="molecule type" value="Genomic_DNA"/>
</dbReference>
<protein>
    <submittedName>
        <fullName evidence="1">Uncharacterized protein</fullName>
    </submittedName>
</protein>
<dbReference type="PANTHER" id="PTHR36075:SF1">
    <property type="entry name" value="OS03G0595200 PROTEIN"/>
    <property type="match status" value="1"/>
</dbReference>
<proteinExistence type="predicted"/>
<comment type="caution">
    <text evidence="1">The sequence shown here is derived from an EMBL/GenBank/DDBJ whole genome shotgun (WGS) entry which is preliminary data.</text>
</comment>
<organism evidence="1 2">
    <name type="scientific">Trifolium medium</name>
    <dbReference type="NCBI Taxonomy" id="97028"/>
    <lineage>
        <taxon>Eukaryota</taxon>
        <taxon>Viridiplantae</taxon>
        <taxon>Streptophyta</taxon>
        <taxon>Embryophyta</taxon>
        <taxon>Tracheophyta</taxon>
        <taxon>Spermatophyta</taxon>
        <taxon>Magnoliopsida</taxon>
        <taxon>eudicotyledons</taxon>
        <taxon>Gunneridae</taxon>
        <taxon>Pentapetalae</taxon>
        <taxon>rosids</taxon>
        <taxon>fabids</taxon>
        <taxon>Fabales</taxon>
        <taxon>Fabaceae</taxon>
        <taxon>Papilionoideae</taxon>
        <taxon>50 kb inversion clade</taxon>
        <taxon>NPAAA clade</taxon>
        <taxon>Hologalegina</taxon>
        <taxon>IRL clade</taxon>
        <taxon>Trifolieae</taxon>
        <taxon>Trifolium</taxon>
    </lineage>
</organism>
<dbReference type="AlphaFoldDB" id="A0A392PJK0"/>
<evidence type="ECO:0000313" key="1">
    <source>
        <dbReference type="EMBL" id="MCI11640.1"/>
    </source>
</evidence>
<sequence>TDGFVIPSLGIEESDQSKDNVNVASIESPNSAAKAKKEGIIYLGPHGAPPSQSKQQE</sequence>